<sequence length="99" mass="11061">MRSMRSKTSSAHFIALPGCTLGFKGTWDAATSMTWRLLLRIQVAGNRSSEVNEWDRRRDMIMELSIPGLWPIYLVLHACSASQTPGHKIGSTKDQTPSI</sequence>
<dbReference type="Proteomes" id="UP000077069">
    <property type="component" value="Unassembled WGS sequence"/>
</dbReference>
<organism evidence="1 2">
    <name type="scientific">Paraphaeosphaeria sporulosa</name>
    <dbReference type="NCBI Taxonomy" id="1460663"/>
    <lineage>
        <taxon>Eukaryota</taxon>
        <taxon>Fungi</taxon>
        <taxon>Dikarya</taxon>
        <taxon>Ascomycota</taxon>
        <taxon>Pezizomycotina</taxon>
        <taxon>Dothideomycetes</taxon>
        <taxon>Pleosporomycetidae</taxon>
        <taxon>Pleosporales</taxon>
        <taxon>Massarineae</taxon>
        <taxon>Didymosphaeriaceae</taxon>
        <taxon>Paraphaeosphaeria</taxon>
    </lineage>
</organism>
<dbReference type="GeneID" id="28762803"/>
<evidence type="ECO:0000313" key="1">
    <source>
        <dbReference type="EMBL" id="OAG00880.1"/>
    </source>
</evidence>
<reference evidence="1 2" key="1">
    <citation type="submission" date="2016-05" db="EMBL/GenBank/DDBJ databases">
        <title>Comparative analysis of secretome profiles of manganese(II)-oxidizing ascomycete fungi.</title>
        <authorList>
            <consortium name="DOE Joint Genome Institute"/>
            <person name="Zeiner C.A."/>
            <person name="Purvine S.O."/>
            <person name="Zink E.M."/>
            <person name="Wu S."/>
            <person name="Pasa-Tolic L."/>
            <person name="Chaput D.L."/>
            <person name="Haridas S."/>
            <person name="Grigoriev I.V."/>
            <person name="Santelli C.M."/>
            <person name="Hansel C.M."/>
        </authorList>
    </citation>
    <scope>NUCLEOTIDE SEQUENCE [LARGE SCALE GENOMIC DNA]</scope>
    <source>
        <strain evidence="1 2">AP3s5-JAC2a</strain>
    </source>
</reference>
<dbReference type="AlphaFoldDB" id="A0A177C2L9"/>
<keyword evidence="2" id="KW-1185">Reference proteome</keyword>
<protein>
    <submittedName>
        <fullName evidence="1">Uncharacterized protein</fullName>
    </submittedName>
</protein>
<proteinExistence type="predicted"/>
<dbReference type="EMBL" id="KV441558">
    <property type="protein sequence ID" value="OAG00880.1"/>
    <property type="molecule type" value="Genomic_DNA"/>
</dbReference>
<gene>
    <name evidence="1" type="ORF">CC84DRAFT_1168101</name>
</gene>
<accession>A0A177C2L9</accession>
<dbReference type="InParanoid" id="A0A177C2L9"/>
<dbReference type="RefSeq" id="XP_018031245.1">
    <property type="nucleotide sequence ID" value="XM_018179317.1"/>
</dbReference>
<name>A0A177C2L9_9PLEO</name>
<evidence type="ECO:0000313" key="2">
    <source>
        <dbReference type="Proteomes" id="UP000077069"/>
    </source>
</evidence>